<accession>A0ACB7UH87</accession>
<protein>
    <submittedName>
        <fullName evidence="1">Glucomannan 4-beta-mannosyltransferase protein</fullName>
        <ecNumber evidence="1">2.4.1.32</ecNumber>
    </submittedName>
</protein>
<evidence type="ECO:0000313" key="1">
    <source>
        <dbReference type="EMBL" id="KAH7659699.1"/>
    </source>
</evidence>
<comment type="caution">
    <text evidence="1">The sequence shown here is derived from an EMBL/GenBank/DDBJ whole genome shotgun (WGS) entry which is preliminary data.</text>
</comment>
<proteinExistence type="predicted"/>
<evidence type="ECO:0000313" key="2">
    <source>
        <dbReference type="Proteomes" id="UP000827976"/>
    </source>
</evidence>
<dbReference type="Proteomes" id="UP000827976">
    <property type="component" value="Chromosome 16"/>
</dbReference>
<dbReference type="EMBL" id="CM037026">
    <property type="protein sequence ID" value="KAH7659699.1"/>
    <property type="molecule type" value="Genomic_DNA"/>
</dbReference>
<sequence>MLVASILFSLGLNLQSSCLHVLLMKVEDMDVAFKGWKFLFLGKSRLKNELPSILKAYKY</sequence>
<keyword evidence="2" id="KW-1185">Reference proteome</keyword>
<dbReference type="EC" id="2.4.1.32" evidence="1"/>
<gene>
    <name evidence="1" type="ORF">IHE45_16G047900</name>
</gene>
<reference evidence="2" key="1">
    <citation type="journal article" date="2022" name="Nat. Commun.">
        <title>Chromosome evolution and the genetic basis of agronomically important traits in greater yam.</title>
        <authorList>
            <person name="Bredeson J.V."/>
            <person name="Lyons J.B."/>
            <person name="Oniyinde I.O."/>
            <person name="Okereke N.R."/>
            <person name="Kolade O."/>
            <person name="Nnabue I."/>
            <person name="Nwadili C.O."/>
            <person name="Hribova E."/>
            <person name="Parker M."/>
            <person name="Nwogha J."/>
            <person name="Shu S."/>
            <person name="Carlson J."/>
            <person name="Kariba R."/>
            <person name="Muthemba S."/>
            <person name="Knop K."/>
            <person name="Barton G.J."/>
            <person name="Sherwood A.V."/>
            <person name="Lopez-Montes A."/>
            <person name="Asiedu R."/>
            <person name="Jamnadass R."/>
            <person name="Muchugi A."/>
            <person name="Goodstein D."/>
            <person name="Egesi C.N."/>
            <person name="Featherston J."/>
            <person name="Asfaw A."/>
            <person name="Simpson G.G."/>
            <person name="Dolezel J."/>
            <person name="Hendre P.S."/>
            <person name="Van Deynze A."/>
            <person name="Kumar P.L."/>
            <person name="Obidiegwu J.E."/>
            <person name="Bhattacharjee R."/>
            <person name="Rokhsar D.S."/>
        </authorList>
    </citation>
    <scope>NUCLEOTIDE SEQUENCE [LARGE SCALE GENOMIC DNA]</scope>
    <source>
        <strain evidence="2">cv. TDa95/00328</strain>
    </source>
</reference>
<organism evidence="1 2">
    <name type="scientific">Dioscorea alata</name>
    <name type="common">Purple yam</name>
    <dbReference type="NCBI Taxonomy" id="55571"/>
    <lineage>
        <taxon>Eukaryota</taxon>
        <taxon>Viridiplantae</taxon>
        <taxon>Streptophyta</taxon>
        <taxon>Embryophyta</taxon>
        <taxon>Tracheophyta</taxon>
        <taxon>Spermatophyta</taxon>
        <taxon>Magnoliopsida</taxon>
        <taxon>Liliopsida</taxon>
        <taxon>Dioscoreales</taxon>
        <taxon>Dioscoreaceae</taxon>
        <taxon>Dioscorea</taxon>
    </lineage>
</organism>
<name>A0ACB7UH87_DIOAL</name>
<keyword evidence="1" id="KW-0328">Glycosyltransferase</keyword>
<keyword evidence="1" id="KW-0808">Transferase</keyword>